<reference evidence="1 2" key="1">
    <citation type="journal article" date="2021" name="Front. Genet.">
        <title>Chromosome-Level Genome Assembly Reveals Significant Gene Expansion in the Toll and IMD Signaling Pathways of Dendrolimus kikuchii.</title>
        <authorList>
            <person name="Zhou J."/>
            <person name="Wu P."/>
            <person name="Xiong Z."/>
            <person name="Liu N."/>
            <person name="Zhao N."/>
            <person name="Ji M."/>
            <person name="Qiu Y."/>
            <person name="Yang B."/>
        </authorList>
    </citation>
    <scope>NUCLEOTIDE SEQUENCE [LARGE SCALE GENOMIC DNA]</scope>
    <source>
        <strain evidence="1">Ann1</strain>
    </source>
</reference>
<evidence type="ECO:0000313" key="2">
    <source>
        <dbReference type="Proteomes" id="UP000824533"/>
    </source>
</evidence>
<organism evidence="1 2">
    <name type="scientific">Dendrolimus kikuchii</name>
    <dbReference type="NCBI Taxonomy" id="765133"/>
    <lineage>
        <taxon>Eukaryota</taxon>
        <taxon>Metazoa</taxon>
        <taxon>Ecdysozoa</taxon>
        <taxon>Arthropoda</taxon>
        <taxon>Hexapoda</taxon>
        <taxon>Insecta</taxon>
        <taxon>Pterygota</taxon>
        <taxon>Neoptera</taxon>
        <taxon>Endopterygota</taxon>
        <taxon>Lepidoptera</taxon>
        <taxon>Glossata</taxon>
        <taxon>Ditrysia</taxon>
        <taxon>Bombycoidea</taxon>
        <taxon>Lasiocampidae</taxon>
        <taxon>Dendrolimus</taxon>
    </lineage>
</organism>
<comment type="caution">
    <text evidence="1">The sequence shown here is derived from an EMBL/GenBank/DDBJ whole genome shotgun (WGS) entry which is preliminary data.</text>
</comment>
<evidence type="ECO:0000313" key="1">
    <source>
        <dbReference type="EMBL" id="KAJ0175848.1"/>
    </source>
</evidence>
<accession>A0ACC1CW22</accession>
<dbReference type="EMBL" id="CM034401">
    <property type="protein sequence ID" value="KAJ0175848.1"/>
    <property type="molecule type" value="Genomic_DNA"/>
</dbReference>
<sequence length="316" mass="35680">MGVISQILIQRTEEGIHRAGESVTGVVKYAIDEPTEYKDISLSLIGKGQCAWSRDGGSGEYRGNEEYINRKANILQKPKNVTIVVPAGCYEYPFQFILPKDIPPSFKDEFCEITYVIVLEFVKARLINSTKQFKVELSVYGNVKPTFTSPIIFGMEKSLLKPFSARRHIINLKVEVAKTILTPGDNINLNYVITNESAIAVKGVRIELLNKTKYTADCGETKYYEKVFKECTISQSSCESDSIVKSRAIVPTLAELYTIQHTKVISKEYFLKLTLELPIPYRNESAELEVVIGETCREDDIPPPYISEKEIKVLDK</sequence>
<name>A0ACC1CW22_9NEOP</name>
<protein>
    <submittedName>
        <fullName evidence="1">Uncharacterized protein</fullName>
    </submittedName>
</protein>
<dbReference type="Proteomes" id="UP000824533">
    <property type="component" value="Linkage Group LG15"/>
</dbReference>
<keyword evidence="2" id="KW-1185">Reference proteome</keyword>
<gene>
    <name evidence="1" type="ORF">K1T71_009007</name>
</gene>
<proteinExistence type="predicted"/>